<evidence type="ECO:0000313" key="2">
    <source>
        <dbReference type="Proteomes" id="UP000267027"/>
    </source>
</evidence>
<reference evidence="1 2" key="2">
    <citation type="submission" date="2018-11" db="EMBL/GenBank/DDBJ databases">
        <authorList>
            <consortium name="Pathogen Informatics"/>
        </authorList>
    </citation>
    <scope>NUCLEOTIDE SEQUENCE [LARGE SCALE GENOMIC DNA]</scope>
    <source>
        <strain evidence="1 2">Costa Rica</strain>
    </source>
</reference>
<dbReference type="WBParaSite" id="ACOC_0001173801-mRNA-1">
    <property type="protein sequence ID" value="ACOC_0001173801-mRNA-1"/>
    <property type="gene ID" value="ACOC_0001173801"/>
</dbReference>
<sequence>MNLVFSFSQRLSFATQKYINSSSVSRGFIAHHLLEKHISMLSPFIRHYYQKYQATENLRVLQLFGPLLVLHFIAYPTYFGVSVLVQSIKNIVGNENFRLIYSILYVSGNFINF</sequence>
<reference evidence="3" key="1">
    <citation type="submission" date="2017-02" db="UniProtKB">
        <authorList>
            <consortium name="WormBaseParasite"/>
        </authorList>
    </citation>
    <scope>IDENTIFICATION</scope>
</reference>
<dbReference type="AlphaFoldDB" id="A0A0R3PZ15"/>
<evidence type="ECO:0000313" key="3">
    <source>
        <dbReference type="WBParaSite" id="ACOC_0001173801-mRNA-1"/>
    </source>
</evidence>
<organism evidence="3">
    <name type="scientific">Angiostrongylus costaricensis</name>
    <name type="common">Nematode worm</name>
    <dbReference type="NCBI Taxonomy" id="334426"/>
    <lineage>
        <taxon>Eukaryota</taxon>
        <taxon>Metazoa</taxon>
        <taxon>Ecdysozoa</taxon>
        <taxon>Nematoda</taxon>
        <taxon>Chromadorea</taxon>
        <taxon>Rhabditida</taxon>
        <taxon>Rhabditina</taxon>
        <taxon>Rhabditomorpha</taxon>
        <taxon>Strongyloidea</taxon>
        <taxon>Metastrongylidae</taxon>
        <taxon>Angiostrongylus</taxon>
    </lineage>
</organism>
<protein>
    <submittedName>
        <fullName evidence="3">ABC transmembrane type-1 domain-containing protein</fullName>
    </submittedName>
</protein>
<proteinExistence type="predicted"/>
<dbReference type="EMBL" id="UYYA01004780">
    <property type="protein sequence ID" value="VDM63324.1"/>
    <property type="molecule type" value="Genomic_DNA"/>
</dbReference>
<name>A0A0R3PZ15_ANGCS</name>
<dbReference type="OrthoDB" id="5819201at2759"/>
<dbReference type="Proteomes" id="UP000267027">
    <property type="component" value="Unassembled WGS sequence"/>
</dbReference>
<gene>
    <name evidence="1" type="ORF">ACOC_LOCUS11739</name>
</gene>
<accession>A0A0R3PZ15</accession>
<evidence type="ECO:0000313" key="1">
    <source>
        <dbReference type="EMBL" id="VDM63324.1"/>
    </source>
</evidence>
<keyword evidence="2" id="KW-1185">Reference proteome</keyword>